<organism evidence="1 2">
    <name type="scientific">Dreissena polymorpha</name>
    <name type="common">Zebra mussel</name>
    <name type="synonym">Mytilus polymorpha</name>
    <dbReference type="NCBI Taxonomy" id="45954"/>
    <lineage>
        <taxon>Eukaryota</taxon>
        <taxon>Metazoa</taxon>
        <taxon>Spiralia</taxon>
        <taxon>Lophotrochozoa</taxon>
        <taxon>Mollusca</taxon>
        <taxon>Bivalvia</taxon>
        <taxon>Autobranchia</taxon>
        <taxon>Heteroconchia</taxon>
        <taxon>Euheterodonta</taxon>
        <taxon>Imparidentia</taxon>
        <taxon>Neoheterodontei</taxon>
        <taxon>Myida</taxon>
        <taxon>Dreissenoidea</taxon>
        <taxon>Dreissenidae</taxon>
        <taxon>Dreissena</taxon>
    </lineage>
</organism>
<accession>A0A9D4ESW6</accession>
<dbReference type="EMBL" id="JAIWYP010000008">
    <property type="protein sequence ID" value="KAH3783911.1"/>
    <property type="molecule type" value="Genomic_DNA"/>
</dbReference>
<proteinExistence type="predicted"/>
<keyword evidence="2" id="KW-1185">Reference proteome</keyword>
<comment type="caution">
    <text evidence="1">The sequence shown here is derived from an EMBL/GenBank/DDBJ whole genome shotgun (WGS) entry which is preliminary data.</text>
</comment>
<reference evidence="1" key="1">
    <citation type="journal article" date="2019" name="bioRxiv">
        <title>The Genome of the Zebra Mussel, Dreissena polymorpha: A Resource for Invasive Species Research.</title>
        <authorList>
            <person name="McCartney M.A."/>
            <person name="Auch B."/>
            <person name="Kono T."/>
            <person name="Mallez S."/>
            <person name="Zhang Y."/>
            <person name="Obille A."/>
            <person name="Becker A."/>
            <person name="Abrahante J.E."/>
            <person name="Garbe J."/>
            <person name="Badalamenti J.P."/>
            <person name="Herman A."/>
            <person name="Mangelson H."/>
            <person name="Liachko I."/>
            <person name="Sullivan S."/>
            <person name="Sone E.D."/>
            <person name="Koren S."/>
            <person name="Silverstein K.A.T."/>
            <person name="Beckman K.B."/>
            <person name="Gohl D.M."/>
        </authorList>
    </citation>
    <scope>NUCLEOTIDE SEQUENCE</scope>
    <source>
        <strain evidence="1">Duluth1</strain>
        <tissue evidence="1">Whole animal</tissue>
    </source>
</reference>
<gene>
    <name evidence="1" type="ORF">DPMN_161861</name>
</gene>
<sequence>MYQLFVSPSESLAVQVAEQSCEQSYKQRWSVCLIYTPEEAMSVPEFLRCEMYRGGLGTYTSYGFLPQRHRKEDNICLQIEPYLYYLQYLTYNKLHQERKQSEALTK</sequence>
<evidence type="ECO:0000313" key="1">
    <source>
        <dbReference type="EMBL" id="KAH3783911.1"/>
    </source>
</evidence>
<protein>
    <submittedName>
        <fullName evidence="1">Uncharacterized protein</fullName>
    </submittedName>
</protein>
<name>A0A9D4ESW6_DREPO</name>
<reference evidence="1" key="2">
    <citation type="submission" date="2020-11" db="EMBL/GenBank/DDBJ databases">
        <authorList>
            <person name="McCartney M.A."/>
            <person name="Auch B."/>
            <person name="Kono T."/>
            <person name="Mallez S."/>
            <person name="Becker A."/>
            <person name="Gohl D.M."/>
            <person name="Silverstein K.A.T."/>
            <person name="Koren S."/>
            <person name="Bechman K.B."/>
            <person name="Herman A."/>
            <person name="Abrahante J.E."/>
            <person name="Garbe J."/>
        </authorList>
    </citation>
    <scope>NUCLEOTIDE SEQUENCE</scope>
    <source>
        <strain evidence="1">Duluth1</strain>
        <tissue evidence="1">Whole animal</tissue>
    </source>
</reference>
<dbReference type="AlphaFoldDB" id="A0A9D4ESW6"/>
<evidence type="ECO:0000313" key="2">
    <source>
        <dbReference type="Proteomes" id="UP000828390"/>
    </source>
</evidence>
<dbReference type="Proteomes" id="UP000828390">
    <property type="component" value="Unassembled WGS sequence"/>
</dbReference>